<dbReference type="EC" id="2.7.4.6" evidence="3 14"/>
<keyword evidence="11" id="KW-0546">Nucleotide metabolism</keyword>
<organism evidence="16 17">
    <name type="scientific">Streptococcus downei MFe28</name>
    <dbReference type="NCBI Taxonomy" id="764290"/>
    <lineage>
        <taxon>Bacteria</taxon>
        <taxon>Bacillati</taxon>
        <taxon>Bacillota</taxon>
        <taxon>Bacilli</taxon>
        <taxon>Lactobacillales</taxon>
        <taxon>Streptococcaceae</taxon>
        <taxon>Streptococcus</taxon>
    </lineage>
</organism>
<dbReference type="GO" id="GO:0046872">
    <property type="term" value="F:metal ion binding"/>
    <property type="evidence" value="ECO:0007669"/>
    <property type="project" value="UniProtKB-KW"/>
</dbReference>
<name>A0A380JE62_STRDO</name>
<protein>
    <recommendedName>
        <fullName evidence="4 14">Nucleoside diphosphate kinase</fullName>
        <ecNumber evidence="3 14">2.7.4.6</ecNumber>
    </recommendedName>
</protein>
<sequence>MEETFFILKPDCLERGLVGRVLERAEGRGLKITRMEMRQIDRPTLEKHYADLVDKPFFPTICDFMTSGPVLIGTLAGVGAVQAWRDMLGATDPSQAQAGTIRGDFALAALPGQAIKNIAHGSDSLESAQREVAIWFDQ</sequence>
<evidence type="ECO:0000256" key="8">
    <source>
        <dbReference type="ARBA" id="ARBA00022777"/>
    </source>
</evidence>
<feature type="binding site" evidence="12">
    <location>
        <position position="9"/>
    </location>
    <ligand>
        <name>ATP</name>
        <dbReference type="ChEBI" id="CHEBI:30616"/>
    </ligand>
</feature>
<keyword evidence="9 14" id="KW-0067">ATP-binding</keyword>
<feature type="binding site" evidence="12">
    <location>
        <position position="85"/>
    </location>
    <ligand>
        <name>ATP</name>
        <dbReference type="ChEBI" id="CHEBI:30616"/>
    </ligand>
</feature>
<dbReference type="RefSeq" id="WP_002999932.1">
    <property type="nucleotide sequence ID" value="NZ_UHFA01000002.1"/>
</dbReference>
<evidence type="ECO:0000256" key="10">
    <source>
        <dbReference type="ARBA" id="ARBA00022842"/>
    </source>
</evidence>
<evidence type="ECO:0000256" key="1">
    <source>
        <dbReference type="ARBA" id="ARBA00001946"/>
    </source>
</evidence>
<dbReference type="PANTHER" id="PTHR11349">
    <property type="entry name" value="NUCLEOSIDE DIPHOSPHATE KINASE"/>
    <property type="match status" value="1"/>
</dbReference>
<dbReference type="InterPro" id="IPR023005">
    <property type="entry name" value="Nucleoside_diP_kinase_AS"/>
</dbReference>
<evidence type="ECO:0000259" key="15">
    <source>
        <dbReference type="SMART" id="SM00562"/>
    </source>
</evidence>
<dbReference type="Pfam" id="PF00334">
    <property type="entry name" value="NDK"/>
    <property type="match status" value="1"/>
</dbReference>
<evidence type="ECO:0000256" key="6">
    <source>
        <dbReference type="ARBA" id="ARBA00022723"/>
    </source>
</evidence>
<comment type="similarity">
    <text evidence="2 12 13">Belongs to the NDK family.</text>
</comment>
<dbReference type="GO" id="GO:0004550">
    <property type="term" value="F:nucleoside diphosphate kinase activity"/>
    <property type="evidence" value="ECO:0007669"/>
    <property type="project" value="UniProtKB-EC"/>
</dbReference>
<keyword evidence="7 14" id="KW-0547">Nucleotide-binding</keyword>
<dbReference type="OrthoDB" id="9801161at2"/>
<dbReference type="Gene3D" id="3.30.70.141">
    <property type="entry name" value="Nucleoside diphosphate kinase-like domain"/>
    <property type="match status" value="1"/>
</dbReference>
<dbReference type="NCBIfam" id="NF001908">
    <property type="entry name" value="PRK00668.1"/>
    <property type="match status" value="1"/>
</dbReference>
<evidence type="ECO:0000256" key="14">
    <source>
        <dbReference type="RuleBase" id="RU004013"/>
    </source>
</evidence>
<dbReference type="CDD" id="cd04413">
    <property type="entry name" value="NDPk_I"/>
    <property type="match status" value="1"/>
</dbReference>
<dbReference type="AlphaFoldDB" id="A0A380JE62"/>
<dbReference type="SMART" id="SM00562">
    <property type="entry name" value="NDK"/>
    <property type="match status" value="1"/>
</dbReference>
<dbReference type="GO" id="GO:0006241">
    <property type="term" value="P:CTP biosynthetic process"/>
    <property type="evidence" value="ECO:0007669"/>
    <property type="project" value="InterPro"/>
</dbReference>
<dbReference type="GO" id="GO:0006183">
    <property type="term" value="P:GTP biosynthetic process"/>
    <property type="evidence" value="ECO:0007669"/>
    <property type="project" value="InterPro"/>
</dbReference>
<gene>
    <name evidence="16" type="primary">ndk</name>
    <name evidence="16" type="ORF">NCTC11391_01123</name>
</gene>
<evidence type="ECO:0000256" key="12">
    <source>
        <dbReference type="PROSITE-ProRule" id="PRU00706"/>
    </source>
</evidence>
<dbReference type="InterPro" id="IPR036850">
    <property type="entry name" value="NDK-like_dom_sf"/>
</dbReference>
<proteinExistence type="inferred from homology"/>
<dbReference type="GO" id="GO:0005524">
    <property type="term" value="F:ATP binding"/>
    <property type="evidence" value="ECO:0007669"/>
    <property type="project" value="UniProtKB-KW"/>
</dbReference>
<dbReference type="InterPro" id="IPR001564">
    <property type="entry name" value="Nucleoside_diP_kinase"/>
</dbReference>
<evidence type="ECO:0000256" key="2">
    <source>
        <dbReference type="ARBA" id="ARBA00008142"/>
    </source>
</evidence>
<dbReference type="Proteomes" id="UP000254082">
    <property type="component" value="Unassembled WGS sequence"/>
</dbReference>
<reference evidence="16 17" key="1">
    <citation type="submission" date="2018-06" db="EMBL/GenBank/DDBJ databases">
        <authorList>
            <consortium name="Pathogen Informatics"/>
            <person name="Doyle S."/>
        </authorList>
    </citation>
    <scope>NUCLEOTIDE SEQUENCE [LARGE SCALE GENOMIC DNA]</scope>
    <source>
        <strain evidence="17">NCTC 11391</strain>
    </source>
</reference>
<feature type="binding site" evidence="12">
    <location>
        <position position="91"/>
    </location>
    <ligand>
        <name>ATP</name>
        <dbReference type="ChEBI" id="CHEBI:30616"/>
    </ligand>
</feature>
<dbReference type="PROSITE" id="PS51374">
    <property type="entry name" value="NDPK_LIKE"/>
    <property type="match status" value="1"/>
</dbReference>
<feature type="binding site" evidence="12">
    <location>
        <position position="117"/>
    </location>
    <ligand>
        <name>ATP</name>
        <dbReference type="ChEBI" id="CHEBI:30616"/>
    </ligand>
</feature>
<evidence type="ECO:0000256" key="11">
    <source>
        <dbReference type="ARBA" id="ARBA00023080"/>
    </source>
</evidence>
<feature type="active site" description="Pros-phosphohistidine intermediate" evidence="12">
    <location>
        <position position="120"/>
    </location>
</feature>
<evidence type="ECO:0000313" key="17">
    <source>
        <dbReference type="Proteomes" id="UP000254082"/>
    </source>
</evidence>
<dbReference type="InterPro" id="IPR034907">
    <property type="entry name" value="NDK-like_dom"/>
</dbReference>
<evidence type="ECO:0000256" key="3">
    <source>
        <dbReference type="ARBA" id="ARBA00012966"/>
    </source>
</evidence>
<evidence type="ECO:0000256" key="13">
    <source>
        <dbReference type="RuleBase" id="RU004011"/>
    </source>
</evidence>
<evidence type="ECO:0000256" key="9">
    <source>
        <dbReference type="ARBA" id="ARBA00022840"/>
    </source>
</evidence>
<keyword evidence="6" id="KW-0479">Metal-binding</keyword>
<keyword evidence="10" id="KW-0460">Magnesium</keyword>
<dbReference type="EMBL" id="UHFA01000002">
    <property type="protein sequence ID" value="SUN36079.1"/>
    <property type="molecule type" value="Genomic_DNA"/>
</dbReference>
<keyword evidence="5 14" id="KW-0808">Transferase</keyword>
<dbReference type="PROSITE" id="PS00469">
    <property type="entry name" value="NDPK"/>
    <property type="match status" value="1"/>
</dbReference>
<dbReference type="GO" id="GO:0006228">
    <property type="term" value="P:UTP biosynthetic process"/>
    <property type="evidence" value="ECO:0007669"/>
    <property type="project" value="InterPro"/>
</dbReference>
<accession>A0A380JE62</accession>
<dbReference type="FunFam" id="3.30.70.141:FF:000003">
    <property type="entry name" value="Nucleoside diphosphate kinase"/>
    <property type="match status" value="1"/>
</dbReference>
<comment type="cofactor">
    <cofactor evidence="1">
        <name>Mg(2+)</name>
        <dbReference type="ChEBI" id="CHEBI:18420"/>
    </cofactor>
</comment>
<dbReference type="PRINTS" id="PR01243">
    <property type="entry name" value="NUCDPKINASE"/>
</dbReference>
<keyword evidence="17" id="KW-1185">Reference proteome</keyword>
<feature type="binding site" evidence="12">
    <location>
        <position position="57"/>
    </location>
    <ligand>
        <name>ATP</name>
        <dbReference type="ChEBI" id="CHEBI:30616"/>
    </ligand>
</feature>
<keyword evidence="8 14" id="KW-0418">Kinase</keyword>
<evidence type="ECO:0000256" key="4">
    <source>
        <dbReference type="ARBA" id="ARBA00017632"/>
    </source>
</evidence>
<feature type="domain" description="Nucleoside diphosphate kinase-like" evidence="15">
    <location>
        <begin position="1"/>
        <end position="138"/>
    </location>
</feature>
<comment type="catalytic activity">
    <reaction evidence="14">
        <text>a 2'-deoxyribonucleoside 5'-diphosphate + ATP = a 2'-deoxyribonucleoside 5'-triphosphate + ADP</text>
        <dbReference type="Rhea" id="RHEA:44640"/>
        <dbReference type="ChEBI" id="CHEBI:30616"/>
        <dbReference type="ChEBI" id="CHEBI:61560"/>
        <dbReference type="ChEBI" id="CHEBI:73316"/>
        <dbReference type="ChEBI" id="CHEBI:456216"/>
        <dbReference type="EC" id="2.7.4.6"/>
    </reaction>
</comment>
<evidence type="ECO:0000256" key="7">
    <source>
        <dbReference type="ARBA" id="ARBA00022741"/>
    </source>
</evidence>
<evidence type="ECO:0000256" key="5">
    <source>
        <dbReference type="ARBA" id="ARBA00022679"/>
    </source>
</evidence>
<evidence type="ECO:0000313" key="16">
    <source>
        <dbReference type="EMBL" id="SUN36079.1"/>
    </source>
</evidence>
<dbReference type="SUPFAM" id="SSF54919">
    <property type="entry name" value="Nucleoside diphosphate kinase, NDK"/>
    <property type="match status" value="1"/>
</dbReference>
<feature type="binding site" evidence="12">
    <location>
        <position position="102"/>
    </location>
    <ligand>
        <name>ATP</name>
        <dbReference type="ChEBI" id="CHEBI:30616"/>
    </ligand>
</feature>